<dbReference type="STRING" id="1121291.SAMN02745134_03161"/>
<name>A0A1W1XU61_9CLOT</name>
<protein>
    <recommendedName>
        <fullName evidence="3">DUF2922 domain-containing protein</fullName>
    </recommendedName>
</protein>
<dbReference type="Proteomes" id="UP000192468">
    <property type="component" value="Unassembled WGS sequence"/>
</dbReference>
<dbReference type="EMBL" id="FWXH01000017">
    <property type="protein sequence ID" value="SMC27402.1"/>
    <property type="molecule type" value="Genomic_DNA"/>
</dbReference>
<evidence type="ECO:0000313" key="1">
    <source>
        <dbReference type="EMBL" id="SMC27402.1"/>
    </source>
</evidence>
<organism evidence="1 2">
    <name type="scientific">Clostridium acidisoli DSM 12555</name>
    <dbReference type="NCBI Taxonomy" id="1121291"/>
    <lineage>
        <taxon>Bacteria</taxon>
        <taxon>Bacillati</taxon>
        <taxon>Bacillota</taxon>
        <taxon>Clostridia</taxon>
        <taxon>Eubacteriales</taxon>
        <taxon>Clostridiaceae</taxon>
        <taxon>Clostridium</taxon>
    </lineage>
</organism>
<gene>
    <name evidence="1" type="ORF">SAMN02745134_03161</name>
</gene>
<dbReference type="AlphaFoldDB" id="A0A1W1XU61"/>
<dbReference type="OrthoDB" id="9795264at2"/>
<evidence type="ECO:0008006" key="3">
    <source>
        <dbReference type="Google" id="ProtNLM"/>
    </source>
</evidence>
<accession>A0A1W1XU61</accession>
<reference evidence="1 2" key="1">
    <citation type="submission" date="2017-04" db="EMBL/GenBank/DDBJ databases">
        <authorList>
            <person name="Afonso C.L."/>
            <person name="Miller P.J."/>
            <person name="Scott M.A."/>
            <person name="Spackman E."/>
            <person name="Goraichik I."/>
            <person name="Dimitrov K.M."/>
            <person name="Suarez D.L."/>
            <person name="Swayne D.E."/>
        </authorList>
    </citation>
    <scope>NUCLEOTIDE SEQUENCE [LARGE SCALE GENOMIC DNA]</scope>
    <source>
        <strain evidence="1 2">DSM 12555</strain>
    </source>
</reference>
<dbReference type="InterPro" id="IPR021321">
    <property type="entry name" value="DUF2922"/>
</dbReference>
<keyword evidence="2" id="KW-1185">Reference proteome</keyword>
<dbReference type="Pfam" id="PF11148">
    <property type="entry name" value="DUF2922"/>
    <property type="match status" value="1"/>
</dbReference>
<evidence type="ECO:0000313" key="2">
    <source>
        <dbReference type="Proteomes" id="UP000192468"/>
    </source>
</evidence>
<proteinExistence type="predicted"/>
<sequence>MSHKLTMRFTTEEDGKNFSLAIDNIKEDTNGQPILTETDVSNLMDTIVSKKVFLSKTGAIIGKKDAKIVSTSSQDFDIK</sequence>
<dbReference type="RefSeq" id="WP_084117105.1">
    <property type="nucleotide sequence ID" value="NZ_FWXH01000017.1"/>
</dbReference>